<gene>
    <name evidence="3" type="ORF">ACFO0C_28590</name>
</gene>
<organism evidence="3 4">
    <name type="scientific">Actinoplanes subglobosus</name>
    <dbReference type="NCBI Taxonomy" id="1547892"/>
    <lineage>
        <taxon>Bacteria</taxon>
        <taxon>Bacillati</taxon>
        <taxon>Actinomycetota</taxon>
        <taxon>Actinomycetes</taxon>
        <taxon>Micromonosporales</taxon>
        <taxon>Micromonosporaceae</taxon>
        <taxon>Actinoplanes</taxon>
    </lineage>
</organism>
<dbReference type="RefSeq" id="WP_378069790.1">
    <property type="nucleotide sequence ID" value="NZ_JBHSBL010000019.1"/>
</dbReference>
<evidence type="ECO:0000259" key="2">
    <source>
        <dbReference type="SMART" id="SM00860"/>
    </source>
</evidence>
<dbReference type="Proteomes" id="UP001595867">
    <property type="component" value="Unassembled WGS sequence"/>
</dbReference>
<name>A0ABV8J2S0_9ACTN</name>
<reference evidence="4" key="1">
    <citation type="journal article" date="2019" name="Int. J. Syst. Evol. Microbiol.">
        <title>The Global Catalogue of Microorganisms (GCM) 10K type strain sequencing project: providing services to taxonomists for standard genome sequencing and annotation.</title>
        <authorList>
            <consortium name="The Broad Institute Genomics Platform"/>
            <consortium name="The Broad Institute Genome Sequencing Center for Infectious Disease"/>
            <person name="Wu L."/>
            <person name="Ma J."/>
        </authorList>
    </citation>
    <scope>NUCLEOTIDE SEQUENCE [LARGE SCALE GENOMIC DNA]</scope>
    <source>
        <strain evidence="4">TBRC 5832</strain>
    </source>
</reference>
<feature type="domain" description="Knr4/Smi1-like" evidence="2">
    <location>
        <begin position="30"/>
        <end position="173"/>
    </location>
</feature>
<feature type="region of interest" description="Disordered" evidence="1">
    <location>
        <begin position="93"/>
        <end position="113"/>
    </location>
</feature>
<dbReference type="Pfam" id="PF09346">
    <property type="entry name" value="SMI1_KNR4"/>
    <property type="match status" value="1"/>
</dbReference>
<dbReference type="EMBL" id="JBHSBL010000019">
    <property type="protein sequence ID" value="MFC4068908.1"/>
    <property type="molecule type" value="Genomic_DNA"/>
</dbReference>
<dbReference type="SUPFAM" id="SSF160631">
    <property type="entry name" value="SMI1/KNR4-like"/>
    <property type="match status" value="1"/>
</dbReference>
<evidence type="ECO:0000313" key="4">
    <source>
        <dbReference type="Proteomes" id="UP001595867"/>
    </source>
</evidence>
<dbReference type="SMART" id="SM00860">
    <property type="entry name" value="SMI1_KNR4"/>
    <property type="match status" value="1"/>
</dbReference>
<evidence type="ECO:0000313" key="3">
    <source>
        <dbReference type="EMBL" id="MFC4068908.1"/>
    </source>
</evidence>
<accession>A0ABV8J2S0</accession>
<keyword evidence="4" id="KW-1185">Reference proteome</keyword>
<dbReference type="Gene3D" id="3.40.1580.10">
    <property type="entry name" value="SMI1/KNR4-like"/>
    <property type="match status" value="1"/>
</dbReference>
<comment type="caution">
    <text evidence="3">The sequence shown here is derived from an EMBL/GenBank/DDBJ whole genome shotgun (WGS) entry which is preliminary data.</text>
</comment>
<dbReference type="InterPro" id="IPR018958">
    <property type="entry name" value="Knr4/Smi1-like_dom"/>
</dbReference>
<feature type="compositionally biased region" description="Acidic residues" evidence="1">
    <location>
        <begin position="94"/>
        <end position="113"/>
    </location>
</feature>
<evidence type="ECO:0000256" key="1">
    <source>
        <dbReference type="SAM" id="MobiDB-lite"/>
    </source>
</evidence>
<proteinExistence type="predicted"/>
<protein>
    <submittedName>
        <fullName evidence="3">SMI1/KNR4 family protein</fullName>
    </submittedName>
</protein>
<feature type="region of interest" description="Disordered" evidence="1">
    <location>
        <begin position="209"/>
        <end position="229"/>
    </location>
</feature>
<dbReference type="InterPro" id="IPR037883">
    <property type="entry name" value="Knr4/Smi1-like_sf"/>
</dbReference>
<sequence>MADQVPALWGEIVTWLRTHVPADAGRLRPPAPASLISEVEAAVGRPLPEELRQWWQQADGAVPIVDLLPSGFTPISCREALANRAGRLEIAESLLEEDDDDDDDDDWEDDEEEPEFVGFHPHYLPIGDNHCGDCLYVDLRDGPDYGSVKYFNHEDYYGNSVVHWRGITEMLTDIRDALLGHDPSLSSEWPSGATGRNYRATVSPSRELGWVPADKAPPRRPAPAEPNDRGYDEILRRYRDLLTGPHAGTTGAMSWTVITGQTDLASIIRRLGGDPDTVQRHRPIGDDRRQPRWYLDETDGTVTLLEVNGSQAGRPVVLRLLSRRSNQVFGAYWTAEGDNAFSYAASDEVVTQFDGRDPARREGSEPAALEAGQEPLWAAAGGSWQAAMLALTEVRTGVRLDAAWLEQPHPVLIAEPIPDGPSATTLKAEVFARLMDRENPRRHTAFAWLIQTLAEDFDLGDPALLRAIEAHRAGTPIDEETARAIRDMTGELAVRARARDESVPQHRDPVWLRGQAASAASGVLGVHDMWIFLLHAENAFADDWHRVVRELRARL</sequence>